<keyword evidence="3" id="KW-1185">Reference proteome</keyword>
<gene>
    <name evidence="2" type="ORF">PVAP13_7KG327169</name>
</gene>
<accession>A0A8T0QPE8</accession>
<organism evidence="2 3">
    <name type="scientific">Panicum virgatum</name>
    <name type="common">Blackwell switchgrass</name>
    <dbReference type="NCBI Taxonomy" id="38727"/>
    <lineage>
        <taxon>Eukaryota</taxon>
        <taxon>Viridiplantae</taxon>
        <taxon>Streptophyta</taxon>
        <taxon>Embryophyta</taxon>
        <taxon>Tracheophyta</taxon>
        <taxon>Spermatophyta</taxon>
        <taxon>Magnoliopsida</taxon>
        <taxon>Liliopsida</taxon>
        <taxon>Poales</taxon>
        <taxon>Poaceae</taxon>
        <taxon>PACMAD clade</taxon>
        <taxon>Panicoideae</taxon>
        <taxon>Panicodae</taxon>
        <taxon>Paniceae</taxon>
        <taxon>Panicinae</taxon>
        <taxon>Panicum</taxon>
        <taxon>Panicum sect. Hiantes</taxon>
    </lineage>
</organism>
<reference evidence="2" key="1">
    <citation type="submission" date="2020-05" db="EMBL/GenBank/DDBJ databases">
        <title>WGS assembly of Panicum virgatum.</title>
        <authorList>
            <person name="Lovell J.T."/>
            <person name="Jenkins J."/>
            <person name="Shu S."/>
            <person name="Juenger T.E."/>
            <person name="Schmutz J."/>
        </authorList>
    </citation>
    <scope>NUCLEOTIDE SEQUENCE</scope>
    <source>
        <strain evidence="2">AP13</strain>
    </source>
</reference>
<feature type="domain" description="KIB1-4 beta-propeller" evidence="1">
    <location>
        <begin position="13"/>
        <end position="103"/>
    </location>
</feature>
<sequence length="136" mass="15460">MVDFLQGMYSGITWLVESDDQLFLVCVCFVGFDAGSIGAINAYRMDFSAEAWCRVHDIGDAVILLENTNMAASCPASPLGLKANQIYFMNNFVADDADLCIFDIEWEMKEITRVHQRDDLLIYRKPFWVLPPYITS</sequence>
<dbReference type="EMBL" id="CM029049">
    <property type="protein sequence ID" value="KAG2574374.1"/>
    <property type="molecule type" value="Genomic_DNA"/>
</dbReference>
<dbReference type="PANTHER" id="PTHR33127">
    <property type="entry name" value="TRANSMEMBRANE PROTEIN"/>
    <property type="match status" value="1"/>
</dbReference>
<name>A0A8T0QPE8_PANVG</name>
<protein>
    <recommendedName>
        <fullName evidence="1">KIB1-4 beta-propeller domain-containing protein</fullName>
    </recommendedName>
</protein>
<dbReference type="InterPro" id="IPR005174">
    <property type="entry name" value="KIB1-4_b-propeller"/>
</dbReference>
<dbReference type="Proteomes" id="UP000823388">
    <property type="component" value="Chromosome 7K"/>
</dbReference>
<evidence type="ECO:0000313" key="2">
    <source>
        <dbReference type="EMBL" id="KAG2574374.1"/>
    </source>
</evidence>
<dbReference type="AlphaFoldDB" id="A0A8T0QPE8"/>
<evidence type="ECO:0000313" key="3">
    <source>
        <dbReference type="Proteomes" id="UP000823388"/>
    </source>
</evidence>
<dbReference type="Pfam" id="PF03478">
    <property type="entry name" value="Beta-prop_KIB1-4"/>
    <property type="match status" value="1"/>
</dbReference>
<comment type="caution">
    <text evidence="2">The sequence shown here is derived from an EMBL/GenBank/DDBJ whole genome shotgun (WGS) entry which is preliminary data.</text>
</comment>
<dbReference type="PANTHER" id="PTHR33127:SF33">
    <property type="entry name" value="DUF295 DOMAIN-CONTAINING PROTEIN"/>
    <property type="match status" value="1"/>
</dbReference>
<proteinExistence type="predicted"/>
<evidence type="ECO:0000259" key="1">
    <source>
        <dbReference type="Pfam" id="PF03478"/>
    </source>
</evidence>